<dbReference type="InterPro" id="IPR051609">
    <property type="entry name" value="NmrA/Isoflavone_reductase-like"/>
</dbReference>
<dbReference type="Proteomes" id="UP001437256">
    <property type="component" value="Unassembled WGS sequence"/>
</dbReference>
<name>A0ABR2ZIK8_9AGAR</name>
<dbReference type="InterPro" id="IPR008030">
    <property type="entry name" value="NmrA-like"/>
</dbReference>
<dbReference type="PANTHER" id="PTHR47706">
    <property type="entry name" value="NMRA-LIKE FAMILY PROTEIN"/>
    <property type="match status" value="1"/>
</dbReference>
<dbReference type="Gene3D" id="3.40.50.720">
    <property type="entry name" value="NAD(P)-binding Rossmann-like Domain"/>
    <property type="match status" value="1"/>
</dbReference>
<comment type="caution">
    <text evidence="4">The sequence shown here is derived from an EMBL/GenBank/DDBJ whole genome shotgun (WGS) entry which is preliminary data.</text>
</comment>
<feature type="domain" description="NmrA-like" evidence="3">
    <location>
        <begin position="11"/>
        <end position="222"/>
    </location>
</feature>
<evidence type="ECO:0000313" key="4">
    <source>
        <dbReference type="EMBL" id="KAL0060573.1"/>
    </source>
</evidence>
<evidence type="ECO:0000313" key="5">
    <source>
        <dbReference type="Proteomes" id="UP001437256"/>
    </source>
</evidence>
<evidence type="ECO:0000259" key="3">
    <source>
        <dbReference type="Pfam" id="PF05368"/>
    </source>
</evidence>
<dbReference type="PANTHER" id="PTHR47706:SF9">
    <property type="entry name" value="NMRA-LIKE DOMAIN-CONTAINING PROTEIN-RELATED"/>
    <property type="match status" value="1"/>
</dbReference>
<proteinExistence type="predicted"/>
<protein>
    <recommendedName>
        <fullName evidence="3">NmrA-like domain-containing protein</fullName>
    </recommendedName>
</protein>
<reference evidence="4 5" key="1">
    <citation type="submission" date="2024-05" db="EMBL/GenBank/DDBJ databases">
        <title>A draft genome resource for the thread blight pathogen Marasmius tenuissimus strain MS-2.</title>
        <authorList>
            <person name="Yulfo-Soto G.E."/>
            <person name="Baruah I.K."/>
            <person name="Amoako-Attah I."/>
            <person name="Bukari Y."/>
            <person name="Meinhardt L.W."/>
            <person name="Bailey B.A."/>
            <person name="Cohen S.P."/>
        </authorList>
    </citation>
    <scope>NUCLEOTIDE SEQUENCE [LARGE SCALE GENOMIC DNA]</scope>
    <source>
        <strain evidence="4 5">MS-2</strain>
    </source>
</reference>
<sequence>MSNYKSFSIVGVGDIGSHIVRALLSKGVTPVIITRKSSNTDFSKKFPGASLKIARVSSYDNIEELAAAFKEHGVEVVLSTLGSDVIKVEPALADAAKKAGVKLFVPSEYGFVTEGASKVPGAPTPEESLLVWKDQFADSLKKLGLAYARFFVGSFFGYVPWITGYELNDKVNIVGKGERPISFTDEADIGGFVAHILTTLSPSELADRCFRIEGDHTTILELGKRLNKEVAFVDKIPGEPLNDLKNSLVLIFDKGEGSTAWDHAKQGIREDGTGNDNHLWPNHRWKTFADLGLGL</sequence>
<evidence type="ECO:0000256" key="2">
    <source>
        <dbReference type="ARBA" id="ARBA00023002"/>
    </source>
</evidence>
<dbReference type="SUPFAM" id="SSF51735">
    <property type="entry name" value="NAD(P)-binding Rossmann-fold domains"/>
    <property type="match status" value="1"/>
</dbReference>
<gene>
    <name evidence="4" type="ORF">AAF712_012631</name>
</gene>
<keyword evidence="1" id="KW-0521">NADP</keyword>
<organism evidence="4 5">
    <name type="scientific">Marasmius tenuissimus</name>
    <dbReference type="NCBI Taxonomy" id="585030"/>
    <lineage>
        <taxon>Eukaryota</taxon>
        <taxon>Fungi</taxon>
        <taxon>Dikarya</taxon>
        <taxon>Basidiomycota</taxon>
        <taxon>Agaricomycotina</taxon>
        <taxon>Agaricomycetes</taxon>
        <taxon>Agaricomycetidae</taxon>
        <taxon>Agaricales</taxon>
        <taxon>Marasmiineae</taxon>
        <taxon>Marasmiaceae</taxon>
        <taxon>Marasmius</taxon>
    </lineage>
</organism>
<keyword evidence="5" id="KW-1185">Reference proteome</keyword>
<evidence type="ECO:0000256" key="1">
    <source>
        <dbReference type="ARBA" id="ARBA00022857"/>
    </source>
</evidence>
<dbReference type="InterPro" id="IPR036291">
    <property type="entry name" value="NAD(P)-bd_dom_sf"/>
</dbReference>
<dbReference type="EMBL" id="JBBXMP010000169">
    <property type="protein sequence ID" value="KAL0060573.1"/>
    <property type="molecule type" value="Genomic_DNA"/>
</dbReference>
<dbReference type="Pfam" id="PF05368">
    <property type="entry name" value="NmrA"/>
    <property type="match status" value="1"/>
</dbReference>
<keyword evidence="2" id="KW-0560">Oxidoreductase</keyword>
<accession>A0ABR2ZIK8</accession>